<feature type="transmembrane region" description="Helical" evidence="1">
    <location>
        <begin position="51"/>
        <end position="70"/>
    </location>
</feature>
<name>A0A5M9I3G3_9FIRM</name>
<gene>
    <name evidence="2" type="ORF">FNY66_05865</name>
</gene>
<keyword evidence="1" id="KW-0812">Transmembrane</keyword>
<dbReference type="Pfam" id="PF19700">
    <property type="entry name" value="DUF6198"/>
    <property type="match status" value="1"/>
</dbReference>
<feature type="transmembrane region" description="Helical" evidence="1">
    <location>
        <begin position="109"/>
        <end position="135"/>
    </location>
</feature>
<dbReference type="Proteomes" id="UP000322025">
    <property type="component" value="Unassembled WGS sequence"/>
</dbReference>
<keyword evidence="1" id="KW-0472">Membrane</keyword>
<organism evidence="2 3">
    <name type="scientific">Mediterraneibacter catenae</name>
    <dbReference type="NCBI Taxonomy" id="2594882"/>
    <lineage>
        <taxon>Bacteria</taxon>
        <taxon>Bacillati</taxon>
        <taxon>Bacillota</taxon>
        <taxon>Clostridia</taxon>
        <taxon>Lachnospirales</taxon>
        <taxon>Lachnospiraceae</taxon>
        <taxon>Mediterraneibacter</taxon>
    </lineage>
</organism>
<keyword evidence="1" id="KW-1133">Transmembrane helix</keyword>
<reference evidence="2" key="1">
    <citation type="submission" date="2019-07" db="EMBL/GenBank/DDBJ databases">
        <authorList>
            <person name="Wongkuna S."/>
            <person name="Scaria J."/>
        </authorList>
    </citation>
    <scope>NUCLEOTIDE SEQUENCE [LARGE SCALE GENOMIC DNA]</scope>
    <source>
        <strain evidence="2">SW178</strain>
    </source>
</reference>
<proteinExistence type="predicted"/>
<dbReference type="EMBL" id="VMSO01000005">
    <property type="protein sequence ID" value="KAA8501995.1"/>
    <property type="molecule type" value="Genomic_DNA"/>
</dbReference>
<dbReference type="AlphaFoldDB" id="A0A5M9I3G3"/>
<comment type="caution">
    <text evidence="2">The sequence shown here is derived from an EMBL/GenBank/DDBJ whole genome shotgun (WGS) entry which is preliminary data.</text>
</comment>
<sequence length="218" mass="23857">MKVSYSRRTVMMLTGILFISLCVGCYRLSNFGVDAFTCMNLGISGFLHMSFGTWQLIMNAVILVVVFFTVRKNIGAGTIINMVCVGYGADFICWIVEDMLKVEAGLPLRILFLVSGCLFAGLGVAFYIVADMGIAPYDSVAFIIQKALKGKIQFQYARVCSDVAVIIIGVFFCLVSGGNLWEIVGIGTICNACFNGPLIQFFRGHVSEPILHNKEKSV</sequence>
<evidence type="ECO:0000256" key="1">
    <source>
        <dbReference type="SAM" id="Phobius"/>
    </source>
</evidence>
<accession>A0A5M9I3G3</accession>
<protein>
    <recommendedName>
        <fullName evidence="4">YitT family protein</fullName>
    </recommendedName>
</protein>
<feature type="transmembrane region" description="Helical" evidence="1">
    <location>
        <begin position="77"/>
        <end position="97"/>
    </location>
</feature>
<evidence type="ECO:0000313" key="3">
    <source>
        <dbReference type="Proteomes" id="UP000322025"/>
    </source>
</evidence>
<feature type="transmembrane region" description="Helical" evidence="1">
    <location>
        <begin position="156"/>
        <end position="177"/>
    </location>
</feature>
<dbReference type="InterPro" id="IPR038750">
    <property type="entry name" value="YczE/YyaS-like"/>
</dbReference>
<dbReference type="PANTHER" id="PTHR40078:SF1">
    <property type="entry name" value="INTEGRAL MEMBRANE PROTEIN"/>
    <property type="match status" value="1"/>
</dbReference>
<keyword evidence="3" id="KW-1185">Reference proteome</keyword>
<evidence type="ECO:0008006" key="4">
    <source>
        <dbReference type="Google" id="ProtNLM"/>
    </source>
</evidence>
<dbReference type="PANTHER" id="PTHR40078">
    <property type="entry name" value="INTEGRAL MEMBRANE PROTEIN-RELATED"/>
    <property type="match status" value="1"/>
</dbReference>
<dbReference type="OrthoDB" id="9814474at2"/>
<evidence type="ECO:0000313" key="2">
    <source>
        <dbReference type="EMBL" id="KAA8501995.1"/>
    </source>
</evidence>